<feature type="transmembrane region" description="Helical" evidence="1">
    <location>
        <begin position="222"/>
        <end position="241"/>
    </location>
</feature>
<comment type="caution">
    <text evidence="2">The sequence shown here is derived from an EMBL/GenBank/DDBJ whole genome shotgun (WGS) entry which is preliminary data.</text>
</comment>
<organism evidence="2 3">
    <name type="scientific">Liquidambar formosana</name>
    <name type="common">Formosan gum</name>
    <dbReference type="NCBI Taxonomy" id="63359"/>
    <lineage>
        <taxon>Eukaryota</taxon>
        <taxon>Viridiplantae</taxon>
        <taxon>Streptophyta</taxon>
        <taxon>Embryophyta</taxon>
        <taxon>Tracheophyta</taxon>
        <taxon>Spermatophyta</taxon>
        <taxon>Magnoliopsida</taxon>
        <taxon>eudicotyledons</taxon>
        <taxon>Gunneridae</taxon>
        <taxon>Pentapetalae</taxon>
        <taxon>Saxifragales</taxon>
        <taxon>Altingiaceae</taxon>
        <taxon>Liquidambar</taxon>
    </lineage>
</organism>
<dbReference type="AlphaFoldDB" id="A0AAP0WUK6"/>
<accession>A0AAP0WUK6</accession>
<evidence type="ECO:0000256" key="1">
    <source>
        <dbReference type="SAM" id="Phobius"/>
    </source>
</evidence>
<evidence type="ECO:0000313" key="2">
    <source>
        <dbReference type="EMBL" id="KAK9277556.1"/>
    </source>
</evidence>
<feature type="transmembrane region" description="Helical" evidence="1">
    <location>
        <begin position="125"/>
        <end position="154"/>
    </location>
</feature>
<feature type="transmembrane region" description="Helical" evidence="1">
    <location>
        <begin position="82"/>
        <end position="104"/>
    </location>
</feature>
<feature type="transmembrane region" description="Helical" evidence="1">
    <location>
        <begin position="170"/>
        <end position="201"/>
    </location>
</feature>
<dbReference type="PANTHER" id="PTHR33133:SF7">
    <property type="entry name" value="F26K24.10 PROTEIN-RELATED"/>
    <property type="match status" value="1"/>
</dbReference>
<feature type="transmembrane region" description="Helical" evidence="1">
    <location>
        <begin position="31"/>
        <end position="52"/>
    </location>
</feature>
<keyword evidence="1" id="KW-1133">Transmembrane helix</keyword>
<dbReference type="EMBL" id="JBBPBK010000010">
    <property type="protein sequence ID" value="KAK9277556.1"/>
    <property type="molecule type" value="Genomic_DNA"/>
</dbReference>
<keyword evidence="3" id="KW-1185">Reference proteome</keyword>
<name>A0AAP0WUK6_LIQFO</name>
<keyword evidence="1" id="KW-0812">Transmembrane</keyword>
<evidence type="ECO:0000313" key="3">
    <source>
        <dbReference type="Proteomes" id="UP001415857"/>
    </source>
</evidence>
<protein>
    <submittedName>
        <fullName evidence="2">Uncharacterized protein</fullName>
    </submittedName>
</protein>
<reference evidence="2 3" key="1">
    <citation type="journal article" date="2024" name="Plant J.">
        <title>Genome sequences and population genomics reveal climatic adaptation and genomic divergence between two closely related sweetgum species.</title>
        <authorList>
            <person name="Xu W.Q."/>
            <person name="Ren C.Q."/>
            <person name="Zhang X.Y."/>
            <person name="Comes H.P."/>
            <person name="Liu X.H."/>
            <person name="Li Y.G."/>
            <person name="Kettle C.J."/>
            <person name="Jalonen R."/>
            <person name="Gaisberger H."/>
            <person name="Ma Y.Z."/>
            <person name="Qiu Y.X."/>
        </authorList>
    </citation>
    <scope>NUCLEOTIDE SEQUENCE [LARGE SCALE GENOMIC DNA]</scope>
    <source>
        <strain evidence="2">Hangzhou</strain>
    </source>
</reference>
<dbReference type="Proteomes" id="UP001415857">
    <property type="component" value="Unassembled WGS sequence"/>
</dbReference>
<dbReference type="PANTHER" id="PTHR33133">
    <property type="entry name" value="OS08G0107100 PROTEIN-RELATED"/>
    <property type="match status" value="1"/>
</dbReference>
<sequence length="310" mass="34017">MSSSSSPPPLNFFGLVLSESKRIYLAHSRHFLALALLFLLPVSFIITIYATLGHLRTHSQFLIRHTHAHTHPFPTQALLVPLIYFISIPFLSLCALGSITFSVFQGFHGRPVKLIPALNSLLHSFLPLFVTVLASQIIQLVVCFAFGILVFLVIKGTELLGYKIECSSPYFIAISIVALVCLALVLVYLEVNWVLAGAVVVAESSWGFQPLKRSSSLVKKKGAARSLLLFYGLLTGMLVWVSSLATEAIRGATNGWKNGAFVAQTVVTTFLVMLLILQSFVAKSVLYIYCEPIVVDGEAFASRECQLAIR</sequence>
<gene>
    <name evidence="2" type="ORF">L1049_007101</name>
</gene>
<feature type="transmembrane region" description="Helical" evidence="1">
    <location>
        <begin position="261"/>
        <end position="281"/>
    </location>
</feature>
<keyword evidence="1" id="KW-0472">Membrane</keyword>
<proteinExistence type="predicted"/>